<organism evidence="8 9">
    <name type="scientific">Geodia barretti</name>
    <name type="common">Barrett's horny sponge</name>
    <dbReference type="NCBI Taxonomy" id="519541"/>
    <lineage>
        <taxon>Eukaryota</taxon>
        <taxon>Metazoa</taxon>
        <taxon>Porifera</taxon>
        <taxon>Demospongiae</taxon>
        <taxon>Heteroscleromorpha</taxon>
        <taxon>Tetractinellida</taxon>
        <taxon>Astrophorina</taxon>
        <taxon>Geodiidae</taxon>
        <taxon>Geodia</taxon>
    </lineage>
</organism>
<dbReference type="PANTHER" id="PTHR14211:SF7">
    <property type="entry name" value="RIBOSOME BIOGENESIS PROTEIN NOP53"/>
    <property type="match status" value="1"/>
</dbReference>
<comment type="caution">
    <text evidence="8">The sequence shown here is derived from an EMBL/GenBank/DDBJ whole genome shotgun (WGS) entry which is preliminary data.</text>
</comment>
<dbReference type="InterPro" id="IPR011687">
    <property type="entry name" value="Nop53/GLTSCR2"/>
</dbReference>
<feature type="compositionally biased region" description="Basic and acidic residues" evidence="7">
    <location>
        <begin position="64"/>
        <end position="77"/>
    </location>
</feature>
<dbReference type="GO" id="GO:0008097">
    <property type="term" value="F:5S rRNA binding"/>
    <property type="evidence" value="ECO:0007669"/>
    <property type="project" value="TreeGrafter"/>
</dbReference>
<dbReference type="GO" id="GO:0000027">
    <property type="term" value="P:ribosomal large subunit assembly"/>
    <property type="evidence" value="ECO:0007669"/>
    <property type="project" value="TreeGrafter"/>
</dbReference>
<dbReference type="GO" id="GO:0006364">
    <property type="term" value="P:rRNA processing"/>
    <property type="evidence" value="ECO:0007669"/>
    <property type="project" value="TreeGrafter"/>
</dbReference>
<dbReference type="EMBL" id="CASHTH010003191">
    <property type="protein sequence ID" value="CAI8041464.1"/>
    <property type="molecule type" value="Genomic_DNA"/>
</dbReference>
<reference evidence="8" key="1">
    <citation type="submission" date="2023-03" db="EMBL/GenBank/DDBJ databases">
        <authorList>
            <person name="Steffen K."/>
            <person name="Cardenas P."/>
        </authorList>
    </citation>
    <scope>NUCLEOTIDE SEQUENCE</scope>
</reference>
<evidence type="ECO:0000313" key="9">
    <source>
        <dbReference type="Proteomes" id="UP001174909"/>
    </source>
</evidence>
<dbReference type="Pfam" id="PF07767">
    <property type="entry name" value="Nop53"/>
    <property type="match status" value="1"/>
</dbReference>
<dbReference type="AlphaFoldDB" id="A0AA35T562"/>
<protein>
    <recommendedName>
        <fullName evidence="4">Ribosome biogenesis protein NOP53</fullName>
    </recommendedName>
</protein>
<feature type="region of interest" description="Disordered" evidence="7">
    <location>
        <begin position="58"/>
        <end position="80"/>
    </location>
</feature>
<dbReference type="PIRSF" id="PIRSF017302">
    <property type="entry name" value="Gltscr2"/>
    <property type="match status" value="1"/>
</dbReference>
<accession>A0AA35T562</accession>
<feature type="region of interest" description="Disordered" evidence="7">
    <location>
        <begin position="220"/>
        <end position="239"/>
    </location>
</feature>
<sequence length="313" mass="35573">MAQLTVKKRRKYSKKSKKNLRKYTDIRDVEEFLEEQRFQERTGGLVSEKKDEQLFFVQSEATSAEDRKKPSRAELRKRPLRSLSHLYGDPVINGTNEPTNPVGSVANVREAKARRLLLGGTASDSSEDEAEFDAGSRFSVRRQRETRELVRAVHRRLKKSALKPVMQDIWAVEGNSELYTLDNVFALDLDVATLSAALSAKDVPDEHFLRVTRKLPVKKPVSVGGRPSGLDSVPLPPPGSSYNPAFDDHQELLRSAVDVEEARLAADMKINKRLEAMEPMTATQREKVWQDEMIEGLIEEKEEEEEEERRQGT</sequence>
<keyword evidence="5" id="KW-0690">Ribosome biogenesis</keyword>
<evidence type="ECO:0000256" key="4">
    <source>
        <dbReference type="ARBA" id="ARBA00018339"/>
    </source>
</evidence>
<comment type="similarity">
    <text evidence="3">Belongs to the NOP53 family.</text>
</comment>
<evidence type="ECO:0000256" key="6">
    <source>
        <dbReference type="ARBA" id="ARBA00023242"/>
    </source>
</evidence>
<dbReference type="GO" id="GO:0005730">
    <property type="term" value="C:nucleolus"/>
    <property type="evidence" value="ECO:0007669"/>
    <property type="project" value="UniProtKB-SubCell"/>
</dbReference>
<gene>
    <name evidence="8" type="ORF">GBAR_LOCUS23059</name>
</gene>
<keyword evidence="6" id="KW-0539">Nucleus</keyword>
<name>A0AA35T562_GEOBA</name>
<dbReference type="PANTHER" id="PTHR14211">
    <property type="entry name" value="GLIOMA SUPPRESSOR CANDIDATE REGION GENE 2"/>
    <property type="match status" value="1"/>
</dbReference>
<evidence type="ECO:0000256" key="1">
    <source>
        <dbReference type="ARBA" id="ARBA00004604"/>
    </source>
</evidence>
<evidence type="ECO:0000313" key="8">
    <source>
        <dbReference type="EMBL" id="CAI8041464.1"/>
    </source>
</evidence>
<dbReference type="GO" id="GO:0005654">
    <property type="term" value="C:nucleoplasm"/>
    <property type="evidence" value="ECO:0007669"/>
    <property type="project" value="UniProtKB-SubCell"/>
</dbReference>
<evidence type="ECO:0000256" key="2">
    <source>
        <dbReference type="ARBA" id="ARBA00004642"/>
    </source>
</evidence>
<keyword evidence="9" id="KW-1185">Reference proteome</keyword>
<feature type="region of interest" description="Disordered" evidence="7">
    <location>
        <begin position="1"/>
        <end position="20"/>
    </location>
</feature>
<comment type="subcellular location">
    <subcellularLocation>
        <location evidence="1">Nucleus</location>
        <location evidence="1">Nucleolus</location>
    </subcellularLocation>
    <subcellularLocation>
        <location evidence="2">Nucleus</location>
        <location evidence="2">Nucleoplasm</location>
    </subcellularLocation>
</comment>
<evidence type="ECO:0000256" key="7">
    <source>
        <dbReference type="SAM" id="MobiDB-lite"/>
    </source>
</evidence>
<evidence type="ECO:0000256" key="5">
    <source>
        <dbReference type="ARBA" id="ARBA00022517"/>
    </source>
</evidence>
<evidence type="ECO:0000256" key="3">
    <source>
        <dbReference type="ARBA" id="ARBA00008838"/>
    </source>
</evidence>
<dbReference type="Proteomes" id="UP001174909">
    <property type="component" value="Unassembled WGS sequence"/>
</dbReference>
<proteinExistence type="inferred from homology"/>